<organism evidence="1 2">
    <name type="scientific">Flavobacterium araucananum</name>
    <dbReference type="NCBI Taxonomy" id="946678"/>
    <lineage>
        <taxon>Bacteria</taxon>
        <taxon>Pseudomonadati</taxon>
        <taxon>Bacteroidota</taxon>
        <taxon>Flavobacteriia</taxon>
        <taxon>Flavobacteriales</taxon>
        <taxon>Flavobacteriaceae</taxon>
        <taxon>Flavobacterium</taxon>
    </lineage>
</organism>
<sequence>MQVRKDLNVLQQNDIIKLKGNSISKGYTEIINILDQDDEFHFNSFEKPAEGRMEVQELYNY</sequence>
<evidence type="ECO:0000313" key="1">
    <source>
        <dbReference type="EMBL" id="OXE99731.1"/>
    </source>
</evidence>
<dbReference type="EMBL" id="MUGS01000059">
    <property type="protein sequence ID" value="OXE99731.1"/>
    <property type="molecule type" value="Genomic_DNA"/>
</dbReference>
<evidence type="ECO:0000313" key="2">
    <source>
        <dbReference type="Proteomes" id="UP000214684"/>
    </source>
</evidence>
<name>A0A227NRK2_9FLAO</name>
<keyword evidence="2" id="KW-1185">Reference proteome</keyword>
<reference evidence="1 2" key="1">
    <citation type="submission" date="2016-11" db="EMBL/GenBank/DDBJ databases">
        <title>Whole genomes of Flavobacteriaceae.</title>
        <authorList>
            <person name="Stine C."/>
            <person name="Li C."/>
            <person name="Tadesse D."/>
        </authorList>
    </citation>
    <scope>NUCLEOTIDE SEQUENCE [LARGE SCALE GENOMIC DNA]</scope>
    <source>
        <strain evidence="1 2">DSM 24704</strain>
    </source>
</reference>
<accession>A0A227NRK2</accession>
<proteinExistence type="predicted"/>
<comment type="caution">
    <text evidence="1">The sequence shown here is derived from an EMBL/GenBank/DDBJ whole genome shotgun (WGS) entry which is preliminary data.</text>
</comment>
<dbReference type="Proteomes" id="UP000214684">
    <property type="component" value="Unassembled WGS sequence"/>
</dbReference>
<gene>
    <name evidence="1" type="ORF">B0A64_21105</name>
</gene>
<dbReference type="AlphaFoldDB" id="A0A227NRK2"/>
<protein>
    <submittedName>
        <fullName evidence="1">Uncharacterized protein</fullName>
    </submittedName>
</protein>